<evidence type="ECO:0000313" key="2">
    <source>
        <dbReference type="EMBL" id="KDN70360.1"/>
    </source>
</evidence>
<feature type="region of interest" description="Disordered" evidence="1">
    <location>
        <begin position="165"/>
        <end position="206"/>
    </location>
</feature>
<protein>
    <submittedName>
        <fullName evidence="2">Uncharacterized protein</fullName>
    </submittedName>
</protein>
<organism evidence="2 3">
    <name type="scientific">Colletotrichum sublineola</name>
    <name type="common">Sorghum anthracnose fungus</name>
    <dbReference type="NCBI Taxonomy" id="1173701"/>
    <lineage>
        <taxon>Eukaryota</taxon>
        <taxon>Fungi</taxon>
        <taxon>Dikarya</taxon>
        <taxon>Ascomycota</taxon>
        <taxon>Pezizomycotina</taxon>
        <taxon>Sordariomycetes</taxon>
        <taxon>Hypocreomycetidae</taxon>
        <taxon>Glomerellales</taxon>
        <taxon>Glomerellaceae</taxon>
        <taxon>Colletotrichum</taxon>
        <taxon>Colletotrichum graminicola species complex</taxon>
    </lineage>
</organism>
<dbReference type="Proteomes" id="UP000027238">
    <property type="component" value="Unassembled WGS sequence"/>
</dbReference>
<feature type="compositionally biased region" description="Basic and acidic residues" evidence="1">
    <location>
        <begin position="167"/>
        <end position="181"/>
    </location>
</feature>
<dbReference type="HOGENOM" id="CLU_1089950_0_0_1"/>
<reference evidence="3" key="1">
    <citation type="journal article" date="2014" name="Genome Announc.">
        <title>Draft genome sequence of Colletotrichum sublineola, a destructive pathogen of cultivated sorghum.</title>
        <authorList>
            <person name="Baroncelli R."/>
            <person name="Sanz-Martin J.M."/>
            <person name="Rech G.E."/>
            <person name="Sukno S.A."/>
            <person name="Thon M.R."/>
        </authorList>
    </citation>
    <scope>NUCLEOTIDE SEQUENCE [LARGE SCALE GENOMIC DNA]</scope>
    <source>
        <strain evidence="3">TX430BB</strain>
    </source>
</reference>
<comment type="caution">
    <text evidence="2">The sequence shown here is derived from an EMBL/GenBank/DDBJ whole genome shotgun (WGS) entry which is preliminary data.</text>
</comment>
<evidence type="ECO:0000256" key="1">
    <source>
        <dbReference type="SAM" id="MobiDB-lite"/>
    </source>
</evidence>
<feature type="compositionally biased region" description="Low complexity" evidence="1">
    <location>
        <begin position="183"/>
        <end position="196"/>
    </location>
</feature>
<name>A0A066XWL9_COLSU</name>
<evidence type="ECO:0000313" key="3">
    <source>
        <dbReference type="Proteomes" id="UP000027238"/>
    </source>
</evidence>
<dbReference type="AlphaFoldDB" id="A0A066XWL9"/>
<feature type="region of interest" description="Disordered" evidence="1">
    <location>
        <begin position="1"/>
        <end position="26"/>
    </location>
</feature>
<gene>
    <name evidence="2" type="ORF">CSUB01_11007</name>
</gene>
<dbReference type="OrthoDB" id="4846457at2759"/>
<proteinExistence type="predicted"/>
<sequence>MQDDDDNDDNRDHDDEKARLGEPNQDIHNSDGFLCYKPISSYTRNGQKISFCQPCKGVIVRTLVEFKFDPSSPAASGSGTTSVQDWLWHLCDLRPYPELQRFRPGFEEMIRHIGRELKKNGDGDPIARAKAAPGGEWTENPIGAYMWWKSGCVRRAKERKGNAFVKDGGRYHDRDNGHDNGDDAAAASASAAAAAATPRDGSGGDKRWVWRIPRWVRYLESESNQKLQMIRDKAAKNTKAQAKTRQSFTQLCGST</sequence>
<accession>A0A066XWL9</accession>
<feature type="compositionally biased region" description="Basic and acidic residues" evidence="1">
    <location>
        <begin position="10"/>
        <end position="20"/>
    </location>
</feature>
<keyword evidence="3" id="KW-1185">Reference proteome</keyword>
<dbReference type="EMBL" id="JMSE01000356">
    <property type="protein sequence ID" value="KDN70360.1"/>
    <property type="molecule type" value="Genomic_DNA"/>
</dbReference>